<keyword evidence="8 15" id="KW-0547">Nucleotide-binding</keyword>
<dbReference type="Gene3D" id="3.30.70.380">
    <property type="entry name" value="Ferrodoxin-fold anticodon-binding domain"/>
    <property type="match status" value="1"/>
</dbReference>
<feature type="domain" description="TRNA-binding" evidence="17">
    <location>
        <begin position="39"/>
        <end position="148"/>
    </location>
</feature>
<evidence type="ECO:0000259" key="18">
    <source>
        <dbReference type="PROSITE" id="PS51447"/>
    </source>
</evidence>
<evidence type="ECO:0000256" key="4">
    <source>
        <dbReference type="ARBA" id="ARBA00022490"/>
    </source>
</evidence>
<dbReference type="SUPFAM" id="SSF54991">
    <property type="entry name" value="Anticodon-binding domain of PheRS"/>
    <property type="match status" value="1"/>
</dbReference>
<sequence>MKFTLSWLKEHLDTDASVEEIADTLTLIGLEIEEVVDPAKALANFRVAEVVTAQKHPDADKLQVLQVNTGKETLQVVCGAPNARAGMKGVFAPVGTYVPGIDFTLTKAKIRGVESSGMMVSERELELSDEHTGIIELPAKSRVGSSAAKALGLDDVLFDIAITPNRPDCLGVRGVARDLAAAGLGKLKKDTVKPVKGSFDNPVPVKLTFDKETKDACPVFAGRLVRGAKNGPSPAWLQARLKSIGLRPINALVDITNYISFDRARLLHVYDADKLAGAVRARLGRIGESFEALDGKTYKVDEEMCVIADERAVLGLGGVMGGEETGCTEETTNVFIESAYFDPKRTARTGRTLNIISDARFRFERGIDPQSAEHGIEQATAMVLDLCGGEASTVTVAGRAPKANKPFRFDLRLVGRLSGLSLLHRGIERKLKVLGVTLEGEGHVLKAVPPSWRPDLSMPADLVEEIVRLTGVDRIPAEPLPRLSGVARPVLTPAQKRARTARRLLAARGFVEAVTWSFIPKNEAALFGGGGEALALDNPISTEMSQMRPSLLPGLISAAKRNRDRGFADGALFELGNAYRGLEPDDQYTGASGVRFGQSSLDGAGRHWSGAAPEAGWATAKADAIAALEALGLSQSNVQIVREAPDWFHPGRSGAIKLGPKVTLGVFGELHPDTLASLDADGPMAAFELYLDNLPPSKRKGTAKPALDASDLQAVTRDFAFLVDADTDAGLLVRAASGADRALISNVSVFDEFTGQGVPEGKKSLAIEVTLQPRDKTLTDEEIDAVAEKVVAGARKPPAARSARLFSRFKPPTH</sequence>
<dbReference type="Pfam" id="PF03484">
    <property type="entry name" value="B5"/>
    <property type="match status" value="1"/>
</dbReference>
<dbReference type="Gene3D" id="3.30.930.10">
    <property type="entry name" value="Bira Bifunctional Protein, Domain 2"/>
    <property type="match status" value="1"/>
</dbReference>
<dbReference type="SUPFAM" id="SSF50249">
    <property type="entry name" value="Nucleic acid-binding proteins"/>
    <property type="match status" value="1"/>
</dbReference>
<comment type="caution">
    <text evidence="20">The sequence shown here is derived from an EMBL/GenBank/DDBJ whole genome shotgun (WGS) entry which is preliminary data.</text>
</comment>
<evidence type="ECO:0000256" key="6">
    <source>
        <dbReference type="ARBA" id="ARBA00022598"/>
    </source>
</evidence>
<evidence type="ECO:0000313" key="20">
    <source>
        <dbReference type="EMBL" id="ODR95661.1"/>
    </source>
</evidence>
<dbReference type="InterPro" id="IPR012340">
    <property type="entry name" value="NA-bd_OB-fold"/>
</dbReference>
<keyword evidence="11 16" id="KW-0694">RNA-binding</keyword>
<feature type="binding site" evidence="15">
    <location>
        <position position="465"/>
    </location>
    <ligand>
        <name>Mg(2+)</name>
        <dbReference type="ChEBI" id="CHEBI:18420"/>
        <note>shared with alpha subunit</note>
    </ligand>
</feature>
<dbReference type="GO" id="GO:0005524">
    <property type="term" value="F:ATP binding"/>
    <property type="evidence" value="ECO:0007669"/>
    <property type="project" value="UniProtKB-UniRule"/>
</dbReference>
<dbReference type="InterPro" id="IPR005146">
    <property type="entry name" value="B3/B4_tRNA-bd"/>
</dbReference>
<dbReference type="InterPro" id="IPR020825">
    <property type="entry name" value="Phe-tRNA_synthase-like_B3/B4"/>
</dbReference>
<feature type="domain" description="FDX-ACB" evidence="18">
    <location>
        <begin position="710"/>
        <end position="804"/>
    </location>
</feature>
<dbReference type="PROSITE" id="PS50886">
    <property type="entry name" value="TRBD"/>
    <property type="match status" value="1"/>
</dbReference>
<dbReference type="NCBIfam" id="NF045760">
    <property type="entry name" value="YtpR"/>
    <property type="match status" value="1"/>
</dbReference>
<name>A0A1E3VQU9_9HYPH</name>
<gene>
    <name evidence="15" type="primary">pheT</name>
    <name evidence="20" type="ORF">AUC70_01875</name>
</gene>
<dbReference type="PROSITE" id="PS51447">
    <property type="entry name" value="FDX_ACB"/>
    <property type="match status" value="1"/>
</dbReference>
<feature type="binding site" evidence="15">
    <location>
        <position position="464"/>
    </location>
    <ligand>
        <name>Mg(2+)</name>
        <dbReference type="ChEBI" id="CHEBI:18420"/>
        <note>shared with alpha subunit</note>
    </ligand>
</feature>
<evidence type="ECO:0000256" key="16">
    <source>
        <dbReference type="PROSITE-ProRule" id="PRU00209"/>
    </source>
</evidence>
<dbReference type="Pfam" id="PF17759">
    <property type="entry name" value="tRNA_synthFbeta"/>
    <property type="match status" value="1"/>
</dbReference>
<keyword evidence="7 15" id="KW-0479">Metal-binding</keyword>
<dbReference type="GO" id="GO:0006432">
    <property type="term" value="P:phenylalanyl-tRNA aminoacylation"/>
    <property type="evidence" value="ECO:0007669"/>
    <property type="project" value="UniProtKB-UniRule"/>
</dbReference>
<dbReference type="CDD" id="cd00769">
    <property type="entry name" value="PheRS_beta_core"/>
    <property type="match status" value="1"/>
</dbReference>
<keyword evidence="12 15" id="KW-0648">Protein biosynthesis</keyword>
<dbReference type="EC" id="6.1.1.20" evidence="15"/>
<evidence type="ECO:0000256" key="3">
    <source>
        <dbReference type="ARBA" id="ARBA00011209"/>
    </source>
</evidence>
<dbReference type="InterPro" id="IPR036690">
    <property type="entry name" value="Fdx_antiC-bd_sf"/>
</dbReference>
<feature type="domain" description="B5" evidence="19">
    <location>
        <begin position="402"/>
        <end position="477"/>
    </location>
</feature>
<evidence type="ECO:0000259" key="17">
    <source>
        <dbReference type="PROSITE" id="PS50886"/>
    </source>
</evidence>
<evidence type="ECO:0000256" key="2">
    <source>
        <dbReference type="ARBA" id="ARBA00008653"/>
    </source>
</evidence>
<dbReference type="InterPro" id="IPR005147">
    <property type="entry name" value="tRNA_synthase_B5-dom"/>
</dbReference>
<evidence type="ECO:0000259" key="19">
    <source>
        <dbReference type="PROSITE" id="PS51483"/>
    </source>
</evidence>
<comment type="subcellular location">
    <subcellularLocation>
        <location evidence="1 15">Cytoplasm</location>
    </subcellularLocation>
</comment>
<keyword evidence="9 15" id="KW-0067">ATP-binding</keyword>
<dbReference type="CDD" id="cd02796">
    <property type="entry name" value="tRNA_bind_bactPheRS"/>
    <property type="match status" value="1"/>
</dbReference>
<evidence type="ECO:0000256" key="12">
    <source>
        <dbReference type="ARBA" id="ARBA00022917"/>
    </source>
</evidence>
<comment type="catalytic activity">
    <reaction evidence="14 15">
        <text>tRNA(Phe) + L-phenylalanine + ATP = L-phenylalanyl-tRNA(Phe) + AMP + diphosphate + H(+)</text>
        <dbReference type="Rhea" id="RHEA:19413"/>
        <dbReference type="Rhea" id="RHEA-COMP:9668"/>
        <dbReference type="Rhea" id="RHEA-COMP:9699"/>
        <dbReference type="ChEBI" id="CHEBI:15378"/>
        <dbReference type="ChEBI" id="CHEBI:30616"/>
        <dbReference type="ChEBI" id="CHEBI:33019"/>
        <dbReference type="ChEBI" id="CHEBI:58095"/>
        <dbReference type="ChEBI" id="CHEBI:78442"/>
        <dbReference type="ChEBI" id="CHEBI:78531"/>
        <dbReference type="ChEBI" id="CHEBI:456215"/>
        <dbReference type="EC" id="6.1.1.20"/>
    </reaction>
</comment>
<keyword evidence="4 15" id="KW-0963">Cytoplasm</keyword>
<dbReference type="SUPFAM" id="SSF56037">
    <property type="entry name" value="PheT/TilS domain"/>
    <property type="match status" value="1"/>
</dbReference>
<evidence type="ECO:0000256" key="5">
    <source>
        <dbReference type="ARBA" id="ARBA00022555"/>
    </source>
</evidence>
<dbReference type="SUPFAM" id="SSF46955">
    <property type="entry name" value="Putative DNA-binding domain"/>
    <property type="match status" value="1"/>
</dbReference>
<dbReference type="PANTHER" id="PTHR10947">
    <property type="entry name" value="PHENYLALANYL-TRNA SYNTHETASE BETA CHAIN AND LEUCINE-RICH REPEAT-CONTAINING PROTEIN 47"/>
    <property type="match status" value="1"/>
</dbReference>
<comment type="similarity">
    <text evidence="2 15">Belongs to the phenylalanyl-tRNA synthetase beta subunit family. Type 1 subfamily.</text>
</comment>
<evidence type="ECO:0000256" key="8">
    <source>
        <dbReference type="ARBA" id="ARBA00022741"/>
    </source>
</evidence>
<dbReference type="EMBL" id="LPWE01000010">
    <property type="protein sequence ID" value="ODR95661.1"/>
    <property type="molecule type" value="Genomic_DNA"/>
</dbReference>
<dbReference type="Gene3D" id="3.30.56.10">
    <property type="match status" value="2"/>
</dbReference>
<dbReference type="FunFam" id="2.40.50.140:FF:000045">
    <property type="entry name" value="Phenylalanine--tRNA ligase beta subunit"/>
    <property type="match status" value="1"/>
</dbReference>
<reference evidence="20 21" key="1">
    <citation type="journal article" date="2016" name="Environ. Microbiol.">
        <title>New Methyloceanibacter diversity from North Sea sediments includes methanotroph containing solely the soluble methane monooxygenase.</title>
        <authorList>
            <person name="Vekeman B."/>
            <person name="Kerckhof F.M."/>
            <person name="Cremers G."/>
            <person name="de Vos P."/>
            <person name="Vandamme P."/>
            <person name="Boon N."/>
            <person name="Op den Camp H.J."/>
            <person name="Heylen K."/>
        </authorList>
    </citation>
    <scope>NUCLEOTIDE SEQUENCE [LARGE SCALE GENOMIC DNA]</scope>
    <source>
        <strain evidence="20 21">R-67176</strain>
    </source>
</reference>
<evidence type="ECO:0000256" key="10">
    <source>
        <dbReference type="ARBA" id="ARBA00022842"/>
    </source>
</evidence>
<keyword evidence="21" id="KW-1185">Reference proteome</keyword>
<evidence type="ECO:0000256" key="1">
    <source>
        <dbReference type="ARBA" id="ARBA00004496"/>
    </source>
</evidence>
<dbReference type="InterPro" id="IPR033714">
    <property type="entry name" value="tRNA_bind_bactPheRS"/>
</dbReference>
<dbReference type="Gene3D" id="2.40.50.140">
    <property type="entry name" value="Nucleic acid-binding proteins"/>
    <property type="match status" value="1"/>
</dbReference>
<dbReference type="GO" id="GO:0009328">
    <property type="term" value="C:phenylalanine-tRNA ligase complex"/>
    <property type="evidence" value="ECO:0007669"/>
    <property type="project" value="TreeGrafter"/>
</dbReference>
<dbReference type="Pfam" id="PF03147">
    <property type="entry name" value="FDX-ACB"/>
    <property type="match status" value="1"/>
</dbReference>
<evidence type="ECO:0000256" key="14">
    <source>
        <dbReference type="ARBA" id="ARBA00049255"/>
    </source>
</evidence>
<dbReference type="PANTHER" id="PTHR10947:SF0">
    <property type="entry name" value="PHENYLALANINE--TRNA LIGASE BETA SUBUNIT"/>
    <property type="match status" value="1"/>
</dbReference>
<comment type="subunit">
    <text evidence="3 15">Tetramer of two alpha and two beta subunits.</text>
</comment>
<dbReference type="InterPro" id="IPR005121">
    <property type="entry name" value="Fdx_antiC-bd"/>
</dbReference>
<dbReference type="GO" id="GO:0000287">
    <property type="term" value="F:magnesium ion binding"/>
    <property type="evidence" value="ECO:0007669"/>
    <property type="project" value="UniProtKB-UniRule"/>
</dbReference>
<dbReference type="Pfam" id="PF01588">
    <property type="entry name" value="tRNA_bind"/>
    <property type="match status" value="1"/>
</dbReference>
<dbReference type="InterPro" id="IPR041616">
    <property type="entry name" value="PheRS_beta_core"/>
</dbReference>
<dbReference type="AlphaFoldDB" id="A0A1E3VQU9"/>
<evidence type="ECO:0000256" key="7">
    <source>
        <dbReference type="ARBA" id="ARBA00022723"/>
    </source>
</evidence>
<evidence type="ECO:0000256" key="13">
    <source>
        <dbReference type="ARBA" id="ARBA00023146"/>
    </source>
</evidence>
<dbReference type="SMART" id="SM00896">
    <property type="entry name" value="FDX-ACB"/>
    <property type="match status" value="1"/>
</dbReference>
<dbReference type="NCBIfam" id="TIGR00472">
    <property type="entry name" value="pheT_bact"/>
    <property type="match status" value="1"/>
</dbReference>
<dbReference type="Pfam" id="PF03483">
    <property type="entry name" value="B3_4"/>
    <property type="match status" value="1"/>
</dbReference>
<dbReference type="PROSITE" id="PS51483">
    <property type="entry name" value="B5"/>
    <property type="match status" value="1"/>
</dbReference>
<evidence type="ECO:0000256" key="15">
    <source>
        <dbReference type="HAMAP-Rule" id="MF_00283"/>
    </source>
</evidence>
<evidence type="ECO:0000256" key="11">
    <source>
        <dbReference type="ARBA" id="ARBA00022884"/>
    </source>
</evidence>
<dbReference type="InterPro" id="IPR045864">
    <property type="entry name" value="aa-tRNA-synth_II/BPL/LPL"/>
</dbReference>
<dbReference type="InterPro" id="IPR045060">
    <property type="entry name" value="Phe-tRNA-ligase_IIc_bsu"/>
</dbReference>
<protein>
    <recommendedName>
        <fullName evidence="15">Phenylalanine--tRNA ligase beta subunit</fullName>
        <ecNumber evidence="15">6.1.1.20</ecNumber>
    </recommendedName>
    <alternativeName>
        <fullName evidence="15">Phenylalanyl-tRNA synthetase beta subunit</fullName>
        <shortName evidence="15">PheRS</shortName>
    </alternativeName>
</protein>
<dbReference type="SMART" id="SM00874">
    <property type="entry name" value="B5"/>
    <property type="match status" value="1"/>
</dbReference>
<dbReference type="Gene3D" id="3.50.40.10">
    <property type="entry name" value="Phenylalanyl-trna Synthetase, Chain B, domain 3"/>
    <property type="match status" value="1"/>
</dbReference>
<dbReference type="GO" id="GO:0004826">
    <property type="term" value="F:phenylalanine-tRNA ligase activity"/>
    <property type="evidence" value="ECO:0007669"/>
    <property type="project" value="UniProtKB-UniRule"/>
</dbReference>
<dbReference type="SUPFAM" id="SSF55681">
    <property type="entry name" value="Class II aaRS and biotin synthetases"/>
    <property type="match status" value="1"/>
</dbReference>
<keyword evidence="5 16" id="KW-0820">tRNA-binding</keyword>
<feature type="binding site" evidence="15">
    <location>
        <position position="455"/>
    </location>
    <ligand>
        <name>Mg(2+)</name>
        <dbReference type="ChEBI" id="CHEBI:18420"/>
        <note>shared with alpha subunit</note>
    </ligand>
</feature>
<keyword evidence="6 15" id="KW-0436">Ligase</keyword>
<keyword evidence="10 15" id="KW-0460">Magnesium</keyword>
<dbReference type="InterPro" id="IPR009061">
    <property type="entry name" value="DNA-bd_dom_put_sf"/>
</dbReference>
<evidence type="ECO:0000313" key="21">
    <source>
        <dbReference type="Proteomes" id="UP000094172"/>
    </source>
</evidence>
<proteinExistence type="inferred from homology"/>
<dbReference type="Proteomes" id="UP000094172">
    <property type="component" value="Unassembled WGS sequence"/>
</dbReference>
<comment type="cofactor">
    <cofactor evidence="15">
        <name>Mg(2+)</name>
        <dbReference type="ChEBI" id="CHEBI:18420"/>
    </cofactor>
    <text evidence="15">Binds 2 magnesium ions per tetramer.</text>
</comment>
<dbReference type="RefSeq" id="WP_069443856.1">
    <property type="nucleotide sequence ID" value="NZ_LPWE01000010.1"/>
</dbReference>
<organism evidence="20 21">
    <name type="scientific">Methyloceanibacter stevinii</name>
    <dbReference type="NCBI Taxonomy" id="1774970"/>
    <lineage>
        <taxon>Bacteria</taxon>
        <taxon>Pseudomonadati</taxon>
        <taxon>Pseudomonadota</taxon>
        <taxon>Alphaproteobacteria</taxon>
        <taxon>Hyphomicrobiales</taxon>
        <taxon>Hyphomicrobiaceae</taxon>
        <taxon>Methyloceanibacter</taxon>
    </lineage>
</organism>
<accession>A0A1E3VQU9</accession>
<dbReference type="SMART" id="SM00873">
    <property type="entry name" value="B3_4"/>
    <property type="match status" value="1"/>
</dbReference>
<dbReference type="InterPro" id="IPR004532">
    <property type="entry name" value="Phe-tRNA-ligase_IIc_bsu_bact"/>
</dbReference>
<evidence type="ECO:0000256" key="9">
    <source>
        <dbReference type="ARBA" id="ARBA00022840"/>
    </source>
</evidence>
<feature type="binding site" evidence="15">
    <location>
        <position position="461"/>
    </location>
    <ligand>
        <name>Mg(2+)</name>
        <dbReference type="ChEBI" id="CHEBI:18420"/>
        <note>shared with alpha subunit</note>
    </ligand>
</feature>
<dbReference type="STRING" id="1774970.AUC70_01875"/>
<dbReference type="GO" id="GO:0000049">
    <property type="term" value="F:tRNA binding"/>
    <property type="evidence" value="ECO:0007669"/>
    <property type="project" value="UniProtKB-UniRule"/>
</dbReference>
<keyword evidence="13 15" id="KW-0030">Aminoacyl-tRNA synthetase</keyword>
<dbReference type="HAMAP" id="MF_00283">
    <property type="entry name" value="Phe_tRNA_synth_beta1"/>
    <property type="match status" value="1"/>
</dbReference>
<dbReference type="InterPro" id="IPR002547">
    <property type="entry name" value="tRNA-bd_dom"/>
</dbReference>